<comment type="subcellular location">
    <subcellularLocation>
        <location evidence="1">Membrane</location>
    </subcellularLocation>
    <subcellularLocation>
        <location evidence="5">Mitochondrion inner membrane</location>
        <topology evidence="5">Multi-pass membrane protein</topology>
    </subcellularLocation>
</comment>
<evidence type="ECO:0000313" key="7">
    <source>
        <dbReference type="Proteomes" id="UP001143981"/>
    </source>
</evidence>
<keyword evidence="5" id="KW-0496">Mitochondrion</keyword>
<dbReference type="InterPro" id="IPR045214">
    <property type="entry name" value="Surf1/Surf4"/>
</dbReference>
<evidence type="ECO:0000256" key="2">
    <source>
        <dbReference type="ARBA" id="ARBA00022692"/>
    </source>
</evidence>
<gene>
    <name evidence="6" type="primary">SHY1</name>
    <name evidence="6" type="ORF">LPJ61_000523</name>
</gene>
<keyword evidence="5" id="KW-0999">Mitochondrion inner membrane</keyword>
<keyword evidence="4 5" id="KW-0472">Membrane</keyword>
<evidence type="ECO:0000256" key="4">
    <source>
        <dbReference type="ARBA" id="ARBA00023136"/>
    </source>
</evidence>
<comment type="caution">
    <text evidence="5">Lacks conserved residue(s) required for the propagation of feature annotation.</text>
</comment>
<feature type="transmembrane region" description="Helical" evidence="5">
    <location>
        <begin position="44"/>
        <end position="62"/>
    </location>
</feature>
<organism evidence="6 7">
    <name type="scientific">Coemansia biformis</name>
    <dbReference type="NCBI Taxonomy" id="1286918"/>
    <lineage>
        <taxon>Eukaryota</taxon>
        <taxon>Fungi</taxon>
        <taxon>Fungi incertae sedis</taxon>
        <taxon>Zoopagomycota</taxon>
        <taxon>Kickxellomycotina</taxon>
        <taxon>Kickxellomycetes</taxon>
        <taxon>Kickxellales</taxon>
        <taxon>Kickxellaceae</taxon>
        <taxon>Coemansia</taxon>
    </lineage>
</organism>
<comment type="caution">
    <text evidence="6">The sequence shown here is derived from an EMBL/GenBank/DDBJ whole genome shotgun (WGS) entry which is preliminary data.</text>
</comment>
<comment type="similarity">
    <text evidence="5">Belongs to the SURF1 family.</text>
</comment>
<evidence type="ECO:0000256" key="3">
    <source>
        <dbReference type="ARBA" id="ARBA00022989"/>
    </source>
</evidence>
<accession>A0A9W8D0Z5</accession>
<dbReference type="CDD" id="cd06662">
    <property type="entry name" value="SURF1"/>
    <property type="match status" value="1"/>
</dbReference>
<dbReference type="GO" id="GO:0005743">
    <property type="term" value="C:mitochondrial inner membrane"/>
    <property type="evidence" value="ECO:0007669"/>
    <property type="project" value="UniProtKB-SubCell"/>
</dbReference>
<protein>
    <recommendedName>
        <fullName evidence="5">SURF1-like protein</fullName>
    </recommendedName>
</protein>
<dbReference type="GO" id="GO:0033617">
    <property type="term" value="P:mitochondrial respiratory chain complex IV assembly"/>
    <property type="evidence" value="ECO:0007669"/>
    <property type="project" value="TreeGrafter"/>
</dbReference>
<keyword evidence="3 5" id="KW-1133">Transmembrane helix</keyword>
<reference evidence="6" key="1">
    <citation type="submission" date="2022-07" db="EMBL/GenBank/DDBJ databases">
        <title>Phylogenomic reconstructions and comparative analyses of Kickxellomycotina fungi.</title>
        <authorList>
            <person name="Reynolds N.K."/>
            <person name="Stajich J.E."/>
            <person name="Barry K."/>
            <person name="Grigoriev I.V."/>
            <person name="Crous P."/>
            <person name="Smith M.E."/>
        </authorList>
    </citation>
    <scope>NUCLEOTIDE SEQUENCE</scope>
    <source>
        <strain evidence="6">BCRC 34381</strain>
    </source>
</reference>
<dbReference type="EMBL" id="JANBOI010000024">
    <property type="protein sequence ID" value="KAJ1735497.1"/>
    <property type="molecule type" value="Genomic_DNA"/>
</dbReference>
<dbReference type="InterPro" id="IPR002994">
    <property type="entry name" value="Surf1/Shy1"/>
</dbReference>
<name>A0A9W8D0Z5_9FUNG</name>
<keyword evidence="2 5" id="KW-0812">Transmembrane</keyword>
<comment type="function">
    <text evidence="5">Probably involved in the biogenesis of the COX complex.</text>
</comment>
<proteinExistence type="inferred from homology"/>
<keyword evidence="7" id="KW-1185">Reference proteome</keyword>
<dbReference type="OrthoDB" id="10040024at2759"/>
<evidence type="ECO:0000256" key="5">
    <source>
        <dbReference type="RuleBase" id="RU363076"/>
    </source>
</evidence>
<sequence>MATAMPRQTAVPPAQRRAYARRLGADDSVLDTEWKNQLLSWKTIGLLVIPLVAFGLGTWQVYRLKWKLALLDEVNDRMHRRPVALPLRVTSEEIDRNEYRRVIVHGEFDHAGEMLIGPRSYEGEPGFIVVTPLVREDGSRVLVNRGWIKRAMRDPQTRPASQDPGPVTLVAFVRRPPRKNTFAPASDPQANEWFSLELPLMADRARSQEVLLDAIQPESATAGIHDIKHGIPLGTSMQIDIRNSHLQYLLTWYALGVLTSAMLVFKLRKPLSAAARVKQLRSRAGGLL</sequence>
<dbReference type="Pfam" id="PF02104">
    <property type="entry name" value="SURF1"/>
    <property type="match status" value="1"/>
</dbReference>
<dbReference type="PROSITE" id="PS50895">
    <property type="entry name" value="SURF1"/>
    <property type="match status" value="1"/>
</dbReference>
<evidence type="ECO:0000313" key="6">
    <source>
        <dbReference type="EMBL" id="KAJ1735497.1"/>
    </source>
</evidence>
<dbReference type="PANTHER" id="PTHR23427">
    <property type="entry name" value="SURFEIT LOCUS PROTEIN"/>
    <property type="match status" value="1"/>
</dbReference>
<dbReference type="Proteomes" id="UP001143981">
    <property type="component" value="Unassembled WGS sequence"/>
</dbReference>
<dbReference type="AlphaFoldDB" id="A0A9W8D0Z5"/>
<evidence type="ECO:0000256" key="1">
    <source>
        <dbReference type="ARBA" id="ARBA00004370"/>
    </source>
</evidence>
<dbReference type="PANTHER" id="PTHR23427:SF2">
    <property type="entry name" value="SURFEIT LOCUS PROTEIN 1"/>
    <property type="match status" value="1"/>
</dbReference>